<proteinExistence type="predicted"/>
<gene>
    <name evidence="2" type="ORF">CDEST_05711</name>
</gene>
<keyword evidence="3" id="KW-1185">Reference proteome</keyword>
<evidence type="ECO:0000313" key="3">
    <source>
        <dbReference type="Proteomes" id="UP001322277"/>
    </source>
</evidence>
<dbReference type="Proteomes" id="UP001322277">
    <property type="component" value="Chromosome 3"/>
</dbReference>
<name>A0AAX4IBA8_9PEZI</name>
<reference evidence="3" key="1">
    <citation type="journal article" date="2023" name="bioRxiv">
        <title>Complete genome of the Medicago anthracnose fungus, Colletotrichum destructivum, reveals a mini-chromosome-like region within a core chromosome.</title>
        <authorList>
            <person name="Lapalu N."/>
            <person name="Simon A."/>
            <person name="Lu A."/>
            <person name="Plaumann P.-L."/>
            <person name="Amselem J."/>
            <person name="Pigne S."/>
            <person name="Auger A."/>
            <person name="Koch C."/>
            <person name="Dallery J.-F."/>
            <person name="O'Connell R.J."/>
        </authorList>
    </citation>
    <scope>NUCLEOTIDE SEQUENCE [LARGE SCALE GENOMIC DNA]</scope>
    <source>
        <strain evidence="3">CBS 520.97</strain>
    </source>
</reference>
<dbReference type="GeneID" id="87942214"/>
<organism evidence="2 3">
    <name type="scientific">Colletotrichum destructivum</name>
    <dbReference type="NCBI Taxonomy" id="34406"/>
    <lineage>
        <taxon>Eukaryota</taxon>
        <taxon>Fungi</taxon>
        <taxon>Dikarya</taxon>
        <taxon>Ascomycota</taxon>
        <taxon>Pezizomycotina</taxon>
        <taxon>Sordariomycetes</taxon>
        <taxon>Hypocreomycetidae</taxon>
        <taxon>Glomerellales</taxon>
        <taxon>Glomerellaceae</taxon>
        <taxon>Colletotrichum</taxon>
        <taxon>Colletotrichum destructivum species complex</taxon>
    </lineage>
</organism>
<sequence length="103" mass="11549">MYVAARQSHNPLYVEDLEKRAAVEGICLQDGTSQDPNVKAFTFDMEPSGFFDFYERCEVHYCKYSREGPYWGGMGPDMSRSRVGRLGQHGNPGADALGFAGFR</sequence>
<evidence type="ECO:0000256" key="1">
    <source>
        <dbReference type="SAM" id="MobiDB-lite"/>
    </source>
</evidence>
<dbReference type="KEGG" id="cdet:87942214"/>
<dbReference type="EMBL" id="CP137307">
    <property type="protein sequence ID" value="WQF80697.1"/>
    <property type="molecule type" value="Genomic_DNA"/>
</dbReference>
<accession>A0AAX4IBA8</accession>
<protein>
    <submittedName>
        <fullName evidence="2">Uncharacterized protein</fullName>
    </submittedName>
</protein>
<feature type="region of interest" description="Disordered" evidence="1">
    <location>
        <begin position="82"/>
        <end position="103"/>
    </location>
</feature>
<dbReference type="AlphaFoldDB" id="A0AAX4IBA8"/>
<evidence type="ECO:0000313" key="2">
    <source>
        <dbReference type="EMBL" id="WQF80697.1"/>
    </source>
</evidence>
<dbReference type="RefSeq" id="XP_062777921.1">
    <property type="nucleotide sequence ID" value="XM_062921870.1"/>
</dbReference>